<dbReference type="Gene3D" id="3.90.730.10">
    <property type="entry name" value="Ribonuclease T2-like"/>
    <property type="match status" value="1"/>
</dbReference>
<dbReference type="InterPro" id="IPR036430">
    <property type="entry name" value="RNase_T2-like_sf"/>
</dbReference>
<dbReference type="InterPro" id="IPR039378">
    <property type="entry name" value="RNase_T2_prok"/>
</dbReference>
<keyword evidence="3" id="KW-1133">Transmembrane helix</keyword>
<dbReference type="CDD" id="cd01062">
    <property type="entry name" value="RNase_T2_prok"/>
    <property type="match status" value="1"/>
</dbReference>
<keyword evidence="3" id="KW-0812">Transmembrane</keyword>
<protein>
    <submittedName>
        <fullName evidence="4">Ribonuclease T2</fullName>
    </submittedName>
</protein>
<dbReference type="SUPFAM" id="SSF55895">
    <property type="entry name" value="Ribonuclease Rh-like"/>
    <property type="match status" value="1"/>
</dbReference>
<comment type="similarity">
    <text evidence="1 2">Belongs to the RNase T2 family.</text>
</comment>
<dbReference type="PROSITE" id="PS00530">
    <property type="entry name" value="RNASE_T2_1"/>
    <property type="match status" value="1"/>
</dbReference>
<evidence type="ECO:0000313" key="4">
    <source>
        <dbReference type="EMBL" id="MEJ8472651.1"/>
    </source>
</evidence>
<proteinExistence type="inferred from homology"/>
<dbReference type="PANTHER" id="PTHR11240:SF22">
    <property type="entry name" value="RIBONUCLEASE T2"/>
    <property type="match status" value="1"/>
</dbReference>
<reference evidence="4 5" key="1">
    <citation type="submission" date="2024-02" db="EMBL/GenBank/DDBJ databases">
        <title>Roseibium algae sp. nov., isolated from marine alga (Grateloupia sp.), showing potential in myo-inositol conversion.</title>
        <authorList>
            <person name="Wang Y."/>
        </authorList>
    </citation>
    <scope>NUCLEOTIDE SEQUENCE [LARGE SCALE GENOMIC DNA]</scope>
    <source>
        <strain evidence="4 5">H3510</strain>
    </source>
</reference>
<keyword evidence="3" id="KW-0472">Membrane</keyword>
<dbReference type="Proteomes" id="UP001385499">
    <property type="component" value="Unassembled WGS sequence"/>
</dbReference>
<dbReference type="Pfam" id="PF00445">
    <property type="entry name" value="Ribonuclease_T2"/>
    <property type="match status" value="1"/>
</dbReference>
<dbReference type="InterPro" id="IPR001568">
    <property type="entry name" value="RNase_T2-like"/>
</dbReference>
<dbReference type="PANTHER" id="PTHR11240">
    <property type="entry name" value="RIBONUCLEASE T2"/>
    <property type="match status" value="1"/>
</dbReference>
<name>A0ABU8TFX8_9HYPH</name>
<sequence length="230" mass="25169">MIRSGLGTALPQGLIKLGLSLAIGLAGLTALYLPVAKAGGTSGDFDYYVLSLSWSPTYCKAKGRNADPLQCRASKPHRFVVHGLWPQYERGWPDFCRTRENGPSRHTVTDILDIMPSRSLAAHQWRKHGTCSGLDPQDYFDKTRAAFNKIHIPAAFSSLNRTGRIAPDAVEKAFRLANPGLHDSAMAVTCSKGDLKEVKICLTKDLKFRTCRAVDRSGCRASKISVSPPK</sequence>
<dbReference type="PROSITE" id="PS00531">
    <property type="entry name" value="RNASE_T2_2"/>
    <property type="match status" value="1"/>
</dbReference>
<gene>
    <name evidence="4" type="ORF">V6575_01000</name>
</gene>
<evidence type="ECO:0000256" key="2">
    <source>
        <dbReference type="RuleBase" id="RU004328"/>
    </source>
</evidence>
<accession>A0ABU8TFX8</accession>
<dbReference type="InterPro" id="IPR018188">
    <property type="entry name" value="RNase_T2_His_AS_1"/>
</dbReference>
<evidence type="ECO:0000256" key="1">
    <source>
        <dbReference type="ARBA" id="ARBA00007469"/>
    </source>
</evidence>
<evidence type="ECO:0000313" key="5">
    <source>
        <dbReference type="Proteomes" id="UP001385499"/>
    </source>
</evidence>
<feature type="transmembrane region" description="Helical" evidence="3">
    <location>
        <begin position="14"/>
        <end position="33"/>
    </location>
</feature>
<keyword evidence="5" id="KW-1185">Reference proteome</keyword>
<comment type="caution">
    <text evidence="4">The sequence shown here is derived from an EMBL/GenBank/DDBJ whole genome shotgun (WGS) entry which is preliminary data.</text>
</comment>
<dbReference type="EMBL" id="JBAKIA010000001">
    <property type="protein sequence ID" value="MEJ8472651.1"/>
    <property type="molecule type" value="Genomic_DNA"/>
</dbReference>
<organism evidence="4 5">
    <name type="scientific">Roseibium algae</name>
    <dbReference type="NCBI Taxonomy" id="3123038"/>
    <lineage>
        <taxon>Bacteria</taxon>
        <taxon>Pseudomonadati</taxon>
        <taxon>Pseudomonadota</taxon>
        <taxon>Alphaproteobacteria</taxon>
        <taxon>Hyphomicrobiales</taxon>
        <taxon>Stappiaceae</taxon>
        <taxon>Roseibium</taxon>
    </lineage>
</organism>
<dbReference type="RefSeq" id="WP_340272124.1">
    <property type="nucleotide sequence ID" value="NZ_JBAKIA010000001.1"/>
</dbReference>
<evidence type="ECO:0000256" key="3">
    <source>
        <dbReference type="SAM" id="Phobius"/>
    </source>
</evidence>
<dbReference type="InterPro" id="IPR033130">
    <property type="entry name" value="RNase_T2_His_AS_2"/>
</dbReference>